<dbReference type="OrthoDB" id="6407410at2759"/>
<dbReference type="EMBL" id="JH767153">
    <property type="protein sequence ID" value="EQC34822.1"/>
    <property type="molecule type" value="Genomic_DNA"/>
</dbReference>
<organism evidence="1 2">
    <name type="scientific">Saprolegnia diclina (strain VS20)</name>
    <dbReference type="NCBI Taxonomy" id="1156394"/>
    <lineage>
        <taxon>Eukaryota</taxon>
        <taxon>Sar</taxon>
        <taxon>Stramenopiles</taxon>
        <taxon>Oomycota</taxon>
        <taxon>Saprolegniomycetes</taxon>
        <taxon>Saprolegniales</taxon>
        <taxon>Saprolegniaceae</taxon>
        <taxon>Saprolegnia</taxon>
    </lineage>
</organism>
<dbReference type="Proteomes" id="UP000030762">
    <property type="component" value="Unassembled WGS sequence"/>
</dbReference>
<dbReference type="PANTHER" id="PTHR14614">
    <property type="entry name" value="HEPATOCELLULAR CARCINOMA-ASSOCIATED ANTIGEN"/>
    <property type="match status" value="1"/>
</dbReference>
<dbReference type="RefSeq" id="XP_008611694.1">
    <property type="nucleotide sequence ID" value="XM_008613472.1"/>
</dbReference>
<dbReference type="Gene3D" id="3.40.50.150">
    <property type="entry name" value="Vaccinia Virus protein VP39"/>
    <property type="match status" value="1"/>
</dbReference>
<dbReference type="InterPro" id="IPR019410">
    <property type="entry name" value="Methyltransf_16"/>
</dbReference>
<dbReference type="STRING" id="1156394.T0RWS9"/>
<gene>
    <name evidence="1" type="ORF">SDRG_07627</name>
</gene>
<proteinExistence type="predicted"/>
<accession>T0RWS9</accession>
<evidence type="ECO:0000313" key="1">
    <source>
        <dbReference type="EMBL" id="EQC34822.1"/>
    </source>
</evidence>
<dbReference type="InParanoid" id="T0RWS9"/>
<dbReference type="Pfam" id="PF10294">
    <property type="entry name" value="Methyltransf_16"/>
    <property type="match status" value="1"/>
</dbReference>
<dbReference type="SUPFAM" id="SSF53335">
    <property type="entry name" value="S-adenosyl-L-methionine-dependent methyltransferases"/>
    <property type="match status" value="1"/>
</dbReference>
<dbReference type="PANTHER" id="PTHR14614:SF163">
    <property type="entry name" value="METHYLTRANSFERASE SMALL DOMAIN-CONTAINING PROTEIN"/>
    <property type="match status" value="1"/>
</dbReference>
<reference evidence="1 2" key="1">
    <citation type="submission" date="2012-04" db="EMBL/GenBank/DDBJ databases">
        <title>The Genome Sequence of Saprolegnia declina VS20.</title>
        <authorList>
            <consortium name="The Broad Institute Genome Sequencing Platform"/>
            <person name="Russ C."/>
            <person name="Nusbaum C."/>
            <person name="Tyler B."/>
            <person name="van West P."/>
            <person name="Dieguez-Uribeondo J."/>
            <person name="de Bruijn I."/>
            <person name="Tripathy S."/>
            <person name="Jiang R."/>
            <person name="Young S.K."/>
            <person name="Zeng Q."/>
            <person name="Gargeya S."/>
            <person name="Fitzgerald M."/>
            <person name="Haas B."/>
            <person name="Abouelleil A."/>
            <person name="Alvarado L."/>
            <person name="Arachchi H.M."/>
            <person name="Berlin A."/>
            <person name="Chapman S.B."/>
            <person name="Goldberg J."/>
            <person name="Griggs A."/>
            <person name="Gujja S."/>
            <person name="Hansen M."/>
            <person name="Howarth C."/>
            <person name="Imamovic A."/>
            <person name="Larimer J."/>
            <person name="McCowen C."/>
            <person name="Montmayeur A."/>
            <person name="Murphy C."/>
            <person name="Neiman D."/>
            <person name="Pearson M."/>
            <person name="Priest M."/>
            <person name="Roberts A."/>
            <person name="Saif S."/>
            <person name="Shea T."/>
            <person name="Sisk P."/>
            <person name="Sykes S."/>
            <person name="Wortman J."/>
            <person name="Nusbaum C."/>
            <person name="Birren B."/>
        </authorList>
    </citation>
    <scope>NUCLEOTIDE SEQUENCE [LARGE SCALE GENOMIC DNA]</scope>
    <source>
        <strain evidence="1 2">VS20</strain>
    </source>
</reference>
<dbReference type="InterPro" id="IPR029063">
    <property type="entry name" value="SAM-dependent_MTases_sf"/>
</dbReference>
<dbReference type="CDD" id="cd02440">
    <property type="entry name" value="AdoMet_MTases"/>
    <property type="match status" value="1"/>
</dbReference>
<evidence type="ECO:0000313" key="2">
    <source>
        <dbReference type="Proteomes" id="UP000030762"/>
    </source>
</evidence>
<dbReference type="VEuPathDB" id="FungiDB:SDRG_07627"/>
<keyword evidence="2" id="KW-1185">Reference proteome</keyword>
<dbReference type="OMA" id="CVRVVQD"/>
<protein>
    <submittedName>
        <fullName evidence="1">Uncharacterized protein</fullName>
    </submittedName>
</protein>
<name>T0RWS9_SAPDV</name>
<dbReference type="AlphaFoldDB" id="T0RWS9"/>
<sequence>MAQPRKQGHQCSYVTSAAISGDDITVAVIQDTRQVDGLGGEVWPGAHLLCQHLEVHAASLKLASARVLELGAGCGLCGLVAAALKAQSVTLSDEYPDLLQTNIDLNSAWLGNQVIDARELVWGDEKVCDEGLAYDIVLGSEITQLGRGLHRPLLETVTWVAHASTIALFSMDVCRDTCMGECNPARCIASHFVFMAREVGFVVKKHPSVCLTSMPSVTNAVGALGRTWPLEGDELSTVFELTLKSAPQ</sequence>
<dbReference type="GeneID" id="19948354"/>
<dbReference type="eggNOG" id="KOG2793">
    <property type="taxonomic scope" value="Eukaryota"/>
</dbReference>